<dbReference type="GO" id="GO:0070403">
    <property type="term" value="F:NAD+ binding"/>
    <property type="evidence" value="ECO:0007669"/>
    <property type="project" value="InterPro"/>
</dbReference>
<accession>A0A2T4RJ41</accession>
<dbReference type="Gene3D" id="3.30.1600.10">
    <property type="entry name" value="SIR2/SIRT2 'Small Domain"/>
    <property type="match status" value="1"/>
</dbReference>
<dbReference type="InterPro" id="IPR026591">
    <property type="entry name" value="Sirtuin_cat_small_dom_sf"/>
</dbReference>
<feature type="active site" description="Proton acceptor" evidence="4">
    <location>
        <position position="123"/>
    </location>
</feature>
<keyword evidence="3" id="KW-0520">NAD</keyword>
<feature type="domain" description="Deacetylase sirtuin-type" evidence="5">
    <location>
        <begin position="1"/>
        <end position="242"/>
    </location>
</feature>
<evidence type="ECO:0000256" key="4">
    <source>
        <dbReference type="PROSITE-ProRule" id="PRU00236"/>
    </source>
</evidence>
<dbReference type="PANTHER" id="PTHR11085:SF4">
    <property type="entry name" value="NAD-DEPENDENT PROTEIN DEACYLASE"/>
    <property type="match status" value="1"/>
</dbReference>
<dbReference type="InterPro" id="IPR050134">
    <property type="entry name" value="NAD-dep_sirtuin_deacylases"/>
</dbReference>
<dbReference type="InterPro" id="IPR029035">
    <property type="entry name" value="DHS-like_NAD/FAD-binding_dom"/>
</dbReference>
<organism evidence="6 7">
    <name type="scientific">Staphylococcus hyicus</name>
    <dbReference type="NCBI Taxonomy" id="1284"/>
    <lineage>
        <taxon>Bacteria</taxon>
        <taxon>Bacillati</taxon>
        <taxon>Bacillota</taxon>
        <taxon>Bacilli</taxon>
        <taxon>Bacillales</taxon>
        <taxon>Staphylococcaceae</taxon>
        <taxon>Staphylococcus</taxon>
    </lineage>
</organism>
<evidence type="ECO:0000256" key="1">
    <source>
        <dbReference type="ARBA" id="ARBA00012928"/>
    </source>
</evidence>
<dbReference type="AlphaFoldDB" id="A0A2T4RJ41"/>
<keyword evidence="4" id="KW-0862">Zinc</keyword>
<feature type="binding site" evidence="4">
    <location>
        <position position="151"/>
    </location>
    <ligand>
        <name>Zn(2+)</name>
        <dbReference type="ChEBI" id="CHEBI:29105"/>
    </ligand>
</feature>
<feature type="binding site" evidence="4">
    <location>
        <position position="134"/>
    </location>
    <ligand>
        <name>Zn(2+)</name>
        <dbReference type="ChEBI" id="CHEBI:29105"/>
    </ligand>
</feature>
<evidence type="ECO:0000313" key="6">
    <source>
        <dbReference type="EMBL" id="RIO42391.1"/>
    </source>
</evidence>
<dbReference type="InterPro" id="IPR003000">
    <property type="entry name" value="Sirtuin"/>
</dbReference>
<gene>
    <name evidence="6" type="ORF">BUZ57_11965</name>
</gene>
<protein>
    <recommendedName>
        <fullName evidence="1">protein acetyllysine N-acetyltransferase</fullName>
        <ecNumber evidence="1">2.3.1.286</ecNumber>
    </recommendedName>
</protein>
<dbReference type="PROSITE" id="PS50305">
    <property type="entry name" value="SIRTUIN"/>
    <property type="match status" value="1"/>
</dbReference>
<dbReference type="NCBIfam" id="NF001752">
    <property type="entry name" value="PRK00481.1-1"/>
    <property type="match status" value="1"/>
</dbReference>
<dbReference type="GO" id="GO:0017136">
    <property type="term" value="F:histone deacetylase activity, NAD-dependent"/>
    <property type="evidence" value="ECO:0007669"/>
    <property type="project" value="TreeGrafter"/>
</dbReference>
<evidence type="ECO:0000259" key="5">
    <source>
        <dbReference type="PROSITE" id="PS50305"/>
    </source>
</evidence>
<dbReference type="EMBL" id="QXVO01000074">
    <property type="protein sequence ID" value="RIO42391.1"/>
    <property type="molecule type" value="Genomic_DNA"/>
</dbReference>
<dbReference type="InterPro" id="IPR026590">
    <property type="entry name" value="Ssirtuin_cat_dom"/>
</dbReference>
<dbReference type="Pfam" id="PF02146">
    <property type="entry name" value="SIR2"/>
    <property type="match status" value="1"/>
</dbReference>
<dbReference type="Gene3D" id="3.40.50.1220">
    <property type="entry name" value="TPP-binding domain"/>
    <property type="match status" value="1"/>
</dbReference>
<dbReference type="STRING" id="1284.SHYC_00755"/>
<sequence>MNDNVTQLKQIIAQPSKIVFFTGAGISVASGIPDFRSVGGINEKIAKTGHAPEYILSVDYLNDDPQGFMSFCFDYLLFADKTPNIVHNWIAQLEREGRSLGVVTQNIDSLHSDAGSHKVDELHGTMNRFYCTHCHAQYTKPNVLAHQLHQCDQCGGHIRPAIVLYGEMLDQETLMRAMYKISDADTLIVLGSSLIVQPAAGLVSNFAGKHLVIINQDPTPYDNQAELVIHEDMVNIIQELNP</sequence>
<evidence type="ECO:0000313" key="7">
    <source>
        <dbReference type="Proteomes" id="UP000285625"/>
    </source>
</evidence>
<feature type="binding site" evidence="4">
    <location>
        <position position="154"/>
    </location>
    <ligand>
        <name>Zn(2+)</name>
        <dbReference type="ChEBI" id="CHEBI:29105"/>
    </ligand>
</feature>
<dbReference type="SUPFAM" id="SSF52467">
    <property type="entry name" value="DHS-like NAD/FAD-binding domain"/>
    <property type="match status" value="1"/>
</dbReference>
<reference evidence="6 7" key="1">
    <citation type="journal article" date="2016" name="Front. Microbiol.">
        <title>Comprehensive Phylogenetic Analysis of Bovine Non-aureus Staphylococci Species Based on Whole-Genome Sequencing.</title>
        <authorList>
            <person name="Naushad S."/>
            <person name="Barkema H.W."/>
            <person name="Luby C."/>
            <person name="Condas L.A."/>
            <person name="Nobrega D.B."/>
            <person name="Carson D.A."/>
            <person name="De Buck J."/>
        </authorList>
    </citation>
    <scope>NUCLEOTIDE SEQUENCE [LARGE SCALE GENOMIC DNA]</scope>
    <source>
        <strain evidence="6 7">SNUC 5959</strain>
    </source>
</reference>
<dbReference type="RefSeq" id="WP_107633664.1">
    <property type="nucleotide sequence ID" value="NZ_CP170235.1"/>
</dbReference>
<name>A0A2T4RJ41_STAHY</name>
<dbReference type="Proteomes" id="UP000285625">
    <property type="component" value="Unassembled WGS sequence"/>
</dbReference>
<keyword evidence="4" id="KW-0479">Metal-binding</keyword>
<proteinExistence type="predicted"/>
<feature type="binding site" evidence="4">
    <location>
        <position position="131"/>
    </location>
    <ligand>
        <name>Zn(2+)</name>
        <dbReference type="ChEBI" id="CHEBI:29105"/>
    </ligand>
</feature>
<dbReference type="EC" id="2.3.1.286" evidence="1"/>
<comment type="caution">
    <text evidence="6">The sequence shown here is derived from an EMBL/GenBank/DDBJ whole genome shotgun (WGS) entry which is preliminary data.</text>
</comment>
<dbReference type="PANTHER" id="PTHR11085">
    <property type="entry name" value="NAD-DEPENDENT PROTEIN DEACYLASE SIRTUIN-5, MITOCHONDRIAL-RELATED"/>
    <property type="match status" value="1"/>
</dbReference>
<keyword evidence="2" id="KW-0808">Transferase</keyword>
<evidence type="ECO:0000256" key="2">
    <source>
        <dbReference type="ARBA" id="ARBA00022679"/>
    </source>
</evidence>
<evidence type="ECO:0000256" key="3">
    <source>
        <dbReference type="ARBA" id="ARBA00023027"/>
    </source>
</evidence>
<dbReference type="GO" id="GO:0046872">
    <property type="term" value="F:metal ion binding"/>
    <property type="evidence" value="ECO:0007669"/>
    <property type="project" value="UniProtKB-KW"/>
</dbReference>